<dbReference type="SUPFAM" id="SSF53300">
    <property type="entry name" value="vWA-like"/>
    <property type="match status" value="1"/>
</dbReference>
<accession>E0UNW5</accession>
<keyword evidence="2" id="KW-1185">Reference proteome</keyword>
<dbReference type="KEGG" id="cyj:Cyan7822_6700"/>
<dbReference type="HOGENOM" id="CLU_596800_0_0_3"/>
<organism evidence="1 2">
    <name type="scientific">Gloeothece verrucosa (strain PCC 7822)</name>
    <name type="common">Cyanothece sp. (strain PCC 7822)</name>
    <dbReference type="NCBI Taxonomy" id="497965"/>
    <lineage>
        <taxon>Bacteria</taxon>
        <taxon>Bacillati</taxon>
        <taxon>Cyanobacteriota</taxon>
        <taxon>Cyanophyceae</taxon>
        <taxon>Oscillatoriophycideae</taxon>
        <taxon>Chroococcales</taxon>
        <taxon>Aphanothecaceae</taxon>
        <taxon>Gloeothece</taxon>
        <taxon>Gloeothece verrucosa</taxon>
    </lineage>
</organism>
<dbReference type="RefSeq" id="WP_013325767.1">
    <property type="nucleotide sequence ID" value="NC_014503.1"/>
</dbReference>
<gene>
    <name evidence="1" type="ordered locus">Cyan7822_6700</name>
</gene>
<protein>
    <recommendedName>
        <fullName evidence="3">VWFA domain-containing protein</fullName>
    </recommendedName>
</protein>
<sequence length="467" mass="53322">MIQPQFQLKRYLVALATFFLLVSCKSPSVYTEQDFPCKLETNISSVSSSSPLEIALHVDGSGSMLGYVDNPNSRYIQTLDLLDSIFLGQGSRDQVTLSYYRSGGLKNQQLNRQQYRNAFNPDFYTGTNPTFPKVSSQLDKAITPPAKTDKLLVFVTDLEQNGGDVNNLVDTIEKNFFKDKHNQYSVGILAIKSEFNGTIYTTEPRVYSDFYYNTKGEKIDQYRPFYVVFIAPYSDLVYYYEAMKNQAKDLIESSQLVIFSPNTFIKESGYPKLSTPLPNEISNPQSLQIGRVAFESSQSNSGQSSYTLLEIPKRIDQKELSIPFTLPFSPTDYTLLPEPEKIKTETTIKASNSFEKKFLPQNNNASLKQALEIKDLKLTDNQFTFTTAIQPESFSEPGIYLFTIDLRVENLQDASWWKDWDWESRTNSEDGSKTYNLLNFMRNLKTRMTDGETKPAISRFCYAIQKN</sequence>
<dbReference type="InterPro" id="IPR036465">
    <property type="entry name" value="vWFA_dom_sf"/>
</dbReference>
<evidence type="ECO:0000313" key="1">
    <source>
        <dbReference type="EMBL" id="ADN18645.1"/>
    </source>
</evidence>
<geneLocation type="plasmid" evidence="1 2">
    <name>Cy782204</name>
</geneLocation>
<evidence type="ECO:0000313" key="2">
    <source>
        <dbReference type="Proteomes" id="UP000008206"/>
    </source>
</evidence>
<dbReference type="OrthoDB" id="512896at2"/>
<reference evidence="2" key="1">
    <citation type="journal article" date="2011" name="MBio">
        <title>Novel metabolic attributes of the genus Cyanothece, comprising a group of unicellular nitrogen-fixing Cyanobacteria.</title>
        <authorList>
            <person name="Bandyopadhyay A."/>
            <person name="Elvitigala T."/>
            <person name="Welsh E."/>
            <person name="Stockel J."/>
            <person name="Liberton M."/>
            <person name="Min H."/>
            <person name="Sherman L.A."/>
            <person name="Pakrasi H.B."/>
        </authorList>
    </citation>
    <scope>NUCLEOTIDE SEQUENCE [LARGE SCALE GENOMIC DNA]</scope>
    <source>
        <strain evidence="2">PCC 7822</strain>
        <plasmid evidence="2">Cy782204</plasmid>
    </source>
</reference>
<evidence type="ECO:0008006" key="3">
    <source>
        <dbReference type="Google" id="ProtNLM"/>
    </source>
</evidence>
<dbReference type="eggNOG" id="ENOG502ZVZA">
    <property type="taxonomic scope" value="Bacteria"/>
</dbReference>
<keyword evidence="1" id="KW-0614">Plasmid</keyword>
<proteinExistence type="predicted"/>
<dbReference type="EMBL" id="CP002202">
    <property type="protein sequence ID" value="ADN18645.1"/>
    <property type="molecule type" value="Genomic_DNA"/>
</dbReference>
<name>E0UNW5_GLOV7</name>
<dbReference type="AlphaFoldDB" id="E0UNW5"/>
<dbReference type="Proteomes" id="UP000008206">
    <property type="component" value="Plasmid Cy782204"/>
</dbReference>